<evidence type="ECO:0000313" key="2">
    <source>
        <dbReference type="Proteomes" id="UP000615326"/>
    </source>
</evidence>
<name>A0ABX0K9I0_9PROT</name>
<proteinExistence type="predicted"/>
<sequence>MQISANIVEQASVLSSEADSAAGNSRRQSLSTPVATKTSVFVPVVNPASHIDPALGIVVVERYGSDGEISDQYPTAHMLQQYSLFGFSSASES</sequence>
<reference evidence="1 2" key="1">
    <citation type="journal article" date="2020" name="Int. J. Syst. Evol. Microbiol.">
        <title>Novel acetic acid bacteria from cider fermentations: Acetobacter conturbans sp. nov. and Acetobacter fallax sp. nov.</title>
        <authorList>
            <person name="Sombolestani A.S."/>
            <person name="Cleenwerck I."/>
            <person name="Cnockaert M."/>
            <person name="Borremans W."/>
            <person name="Wieme A.D."/>
            <person name="De Vuyst L."/>
            <person name="Vandamme P."/>
        </authorList>
    </citation>
    <scope>NUCLEOTIDE SEQUENCE [LARGE SCALE GENOMIC DNA]</scope>
    <source>
        <strain evidence="1 2">LMG 1637</strain>
    </source>
</reference>
<keyword evidence="2" id="KW-1185">Reference proteome</keyword>
<organism evidence="1 2">
    <name type="scientific">Acetobacter fallax</name>
    <dbReference type="NCBI Taxonomy" id="1737473"/>
    <lineage>
        <taxon>Bacteria</taxon>
        <taxon>Pseudomonadati</taxon>
        <taxon>Pseudomonadota</taxon>
        <taxon>Alphaproteobacteria</taxon>
        <taxon>Acetobacterales</taxon>
        <taxon>Acetobacteraceae</taxon>
        <taxon>Acetobacter</taxon>
    </lineage>
</organism>
<gene>
    <name evidence="1" type="ORF">GOB84_10965</name>
</gene>
<dbReference type="RefSeq" id="WP_173577599.1">
    <property type="nucleotide sequence ID" value="NZ_WOSW01000020.1"/>
</dbReference>
<evidence type="ECO:0000313" key="1">
    <source>
        <dbReference type="EMBL" id="NHO33069.1"/>
    </source>
</evidence>
<protein>
    <submittedName>
        <fullName evidence="1">Uncharacterized protein</fullName>
    </submittedName>
</protein>
<dbReference type="Proteomes" id="UP000615326">
    <property type="component" value="Unassembled WGS sequence"/>
</dbReference>
<comment type="caution">
    <text evidence="1">The sequence shown here is derived from an EMBL/GenBank/DDBJ whole genome shotgun (WGS) entry which is preliminary data.</text>
</comment>
<accession>A0ABX0K9I0</accession>
<dbReference type="EMBL" id="WOSW01000020">
    <property type="protein sequence ID" value="NHO33069.1"/>
    <property type="molecule type" value="Genomic_DNA"/>
</dbReference>